<keyword evidence="8" id="KW-1185">Reference proteome</keyword>
<feature type="transmembrane region" description="Helical" evidence="5">
    <location>
        <begin position="6"/>
        <end position="31"/>
    </location>
</feature>
<organism evidence="7 8">
    <name type="scientific">Brevibacterium luteolum</name>
    <dbReference type="NCBI Taxonomy" id="199591"/>
    <lineage>
        <taxon>Bacteria</taxon>
        <taxon>Bacillati</taxon>
        <taxon>Actinomycetota</taxon>
        <taxon>Actinomycetes</taxon>
        <taxon>Micrococcales</taxon>
        <taxon>Brevibacteriaceae</taxon>
        <taxon>Brevibacterium</taxon>
    </lineage>
</organism>
<dbReference type="GO" id="GO:0022857">
    <property type="term" value="F:transmembrane transporter activity"/>
    <property type="evidence" value="ECO:0007669"/>
    <property type="project" value="InterPro"/>
</dbReference>
<evidence type="ECO:0000256" key="5">
    <source>
        <dbReference type="SAM" id="Phobius"/>
    </source>
</evidence>
<dbReference type="OrthoDB" id="5317164at2"/>
<evidence type="ECO:0000256" key="3">
    <source>
        <dbReference type="ARBA" id="ARBA00022989"/>
    </source>
</evidence>
<evidence type="ECO:0000256" key="4">
    <source>
        <dbReference type="ARBA" id="ARBA00023136"/>
    </source>
</evidence>
<feature type="transmembrane region" description="Helical" evidence="5">
    <location>
        <begin position="329"/>
        <end position="349"/>
    </location>
</feature>
<gene>
    <name evidence="7" type="ORF">CJ198_00120</name>
</gene>
<feature type="transmembrane region" description="Helical" evidence="5">
    <location>
        <begin position="179"/>
        <end position="204"/>
    </location>
</feature>
<feature type="transmembrane region" description="Helical" evidence="5">
    <location>
        <begin position="97"/>
        <end position="120"/>
    </location>
</feature>
<feature type="domain" description="Major facilitator superfamily (MFS) profile" evidence="6">
    <location>
        <begin position="1"/>
        <end position="351"/>
    </location>
</feature>
<dbReference type="InterPro" id="IPR011701">
    <property type="entry name" value="MFS"/>
</dbReference>
<dbReference type="GO" id="GO:0005886">
    <property type="term" value="C:plasma membrane"/>
    <property type="evidence" value="ECO:0007669"/>
    <property type="project" value="UniProtKB-SubCell"/>
</dbReference>
<feature type="transmembrane region" description="Helical" evidence="5">
    <location>
        <begin position="269"/>
        <end position="289"/>
    </location>
</feature>
<dbReference type="PANTHER" id="PTHR23523:SF2">
    <property type="entry name" value="2-NITROIMIDAZOLE TRANSPORTER"/>
    <property type="match status" value="1"/>
</dbReference>
<dbReference type="SUPFAM" id="SSF103473">
    <property type="entry name" value="MFS general substrate transporter"/>
    <property type="match status" value="1"/>
</dbReference>
<dbReference type="AlphaFoldDB" id="A0A2N6PLG6"/>
<feature type="transmembrane region" description="Helical" evidence="5">
    <location>
        <begin position="132"/>
        <end position="151"/>
    </location>
</feature>
<keyword evidence="4 5" id="KW-0472">Membrane</keyword>
<dbReference type="InterPro" id="IPR036259">
    <property type="entry name" value="MFS_trans_sf"/>
</dbReference>
<feature type="transmembrane region" description="Helical" evidence="5">
    <location>
        <begin position="301"/>
        <end position="323"/>
    </location>
</feature>
<evidence type="ECO:0000313" key="7">
    <source>
        <dbReference type="EMBL" id="PMB99530.1"/>
    </source>
</evidence>
<sequence length="358" mass="37322">MMAQPLGVTAAFLAVIGMLPPLIFGIAGFLTPRLTIRWGAVSVISLAMIVIAAGLAIRSATGSPVVFLLLSAFALIGMGVGNVVIPPLVKGFFPTRIGLFSTIHVAALQFGTFIPPVLAVPLAQGLGWRGSLAVWSLAAAVPAVIWLLLWIRRVSPEAAPSTPVVSSGRYLELFRSSRAWALMLMTGITSFNNFILFTWLPLIFVRAGQSESFGGAMLSLVTAIPFVLGLVLPMFAERVRSPVAVVLAFSACLAAGYLGLWLAPAAAPVLWTVLLGLGISTFPLALTLISLRSSSTESAAALSGFVQGLGYCLAAAGPLIFGFLIQSTVIWPAFALVLGSVMVKAFVAARACQPGAIS</sequence>
<dbReference type="EMBL" id="PNFZ01000001">
    <property type="protein sequence ID" value="PMB99530.1"/>
    <property type="molecule type" value="Genomic_DNA"/>
</dbReference>
<comment type="caution">
    <text evidence="7">The sequence shown here is derived from an EMBL/GenBank/DDBJ whole genome shotgun (WGS) entry which is preliminary data.</text>
</comment>
<keyword evidence="3 5" id="KW-1133">Transmembrane helix</keyword>
<dbReference type="Gene3D" id="1.20.1250.20">
    <property type="entry name" value="MFS general substrate transporter like domains"/>
    <property type="match status" value="1"/>
</dbReference>
<evidence type="ECO:0000256" key="2">
    <source>
        <dbReference type="ARBA" id="ARBA00022692"/>
    </source>
</evidence>
<dbReference type="PROSITE" id="PS50850">
    <property type="entry name" value="MFS"/>
    <property type="match status" value="1"/>
</dbReference>
<proteinExistence type="predicted"/>
<evidence type="ECO:0000313" key="8">
    <source>
        <dbReference type="Proteomes" id="UP000235703"/>
    </source>
</evidence>
<dbReference type="Pfam" id="PF07690">
    <property type="entry name" value="MFS_1"/>
    <property type="match status" value="1"/>
</dbReference>
<feature type="transmembrane region" description="Helical" evidence="5">
    <location>
        <begin position="216"/>
        <end position="236"/>
    </location>
</feature>
<feature type="transmembrane region" description="Helical" evidence="5">
    <location>
        <begin position="63"/>
        <end position="85"/>
    </location>
</feature>
<evidence type="ECO:0000259" key="6">
    <source>
        <dbReference type="PROSITE" id="PS50850"/>
    </source>
</evidence>
<keyword evidence="2 5" id="KW-0812">Transmembrane</keyword>
<dbReference type="Proteomes" id="UP000235703">
    <property type="component" value="Unassembled WGS sequence"/>
</dbReference>
<feature type="transmembrane region" description="Helical" evidence="5">
    <location>
        <begin position="38"/>
        <end position="57"/>
    </location>
</feature>
<protein>
    <submittedName>
        <fullName evidence="7">MFS transporter</fullName>
    </submittedName>
</protein>
<comment type="subcellular location">
    <subcellularLocation>
        <location evidence="1">Cell membrane</location>
        <topology evidence="1">Multi-pass membrane protein</topology>
    </subcellularLocation>
</comment>
<reference evidence="7 8" key="1">
    <citation type="submission" date="2017-09" db="EMBL/GenBank/DDBJ databases">
        <title>Bacterial strain isolated from the female urinary microbiota.</title>
        <authorList>
            <person name="Thomas-White K."/>
            <person name="Kumar N."/>
            <person name="Forster S."/>
            <person name="Putonti C."/>
            <person name="Lawley T."/>
            <person name="Wolfe A.J."/>
        </authorList>
    </citation>
    <scope>NUCLEOTIDE SEQUENCE [LARGE SCALE GENOMIC DNA]</scope>
    <source>
        <strain evidence="7 8">UMB0680</strain>
    </source>
</reference>
<dbReference type="InterPro" id="IPR020846">
    <property type="entry name" value="MFS_dom"/>
</dbReference>
<dbReference type="PANTHER" id="PTHR23523">
    <property type="match status" value="1"/>
</dbReference>
<feature type="transmembrane region" description="Helical" evidence="5">
    <location>
        <begin position="243"/>
        <end position="263"/>
    </location>
</feature>
<accession>A0A2N6PLG6</accession>
<name>A0A2N6PLG6_9MICO</name>
<dbReference type="InterPro" id="IPR052524">
    <property type="entry name" value="MFS_Cyanate_Porter"/>
</dbReference>
<evidence type="ECO:0000256" key="1">
    <source>
        <dbReference type="ARBA" id="ARBA00004651"/>
    </source>
</evidence>